<gene>
    <name evidence="2" type="ORF">DFQ01_103462</name>
</gene>
<protein>
    <submittedName>
        <fullName evidence="2">Putative NUDIX family phosphoesterase</fullName>
    </submittedName>
</protein>
<dbReference type="AlphaFoldDB" id="A0A2V2YXK6"/>
<dbReference type="InterPro" id="IPR015797">
    <property type="entry name" value="NUDIX_hydrolase-like_dom_sf"/>
</dbReference>
<evidence type="ECO:0000313" key="3">
    <source>
        <dbReference type="Proteomes" id="UP000246635"/>
    </source>
</evidence>
<dbReference type="PROSITE" id="PS51462">
    <property type="entry name" value="NUDIX"/>
    <property type="match status" value="1"/>
</dbReference>
<dbReference type="Proteomes" id="UP000246635">
    <property type="component" value="Unassembled WGS sequence"/>
</dbReference>
<feature type="domain" description="Nudix hydrolase" evidence="1">
    <location>
        <begin position="58"/>
        <end position="201"/>
    </location>
</feature>
<dbReference type="EMBL" id="QGTQ01000003">
    <property type="protein sequence ID" value="PWW06558.1"/>
    <property type="molecule type" value="Genomic_DNA"/>
</dbReference>
<dbReference type="SUPFAM" id="SSF55811">
    <property type="entry name" value="Nudix"/>
    <property type="match status" value="1"/>
</dbReference>
<evidence type="ECO:0000259" key="1">
    <source>
        <dbReference type="PROSITE" id="PS51462"/>
    </source>
</evidence>
<organism evidence="2 3">
    <name type="scientific">Paenibacillus cellulosilyticus</name>
    <dbReference type="NCBI Taxonomy" id="375489"/>
    <lineage>
        <taxon>Bacteria</taxon>
        <taxon>Bacillati</taxon>
        <taxon>Bacillota</taxon>
        <taxon>Bacilli</taxon>
        <taxon>Bacillales</taxon>
        <taxon>Paenibacillaceae</taxon>
        <taxon>Paenibacillus</taxon>
    </lineage>
</organism>
<reference evidence="2 3" key="1">
    <citation type="submission" date="2018-05" db="EMBL/GenBank/DDBJ databases">
        <title>Genomic Encyclopedia of Type Strains, Phase III (KMG-III): the genomes of soil and plant-associated and newly described type strains.</title>
        <authorList>
            <person name="Whitman W."/>
        </authorList>
    </citation>
    <scope>NUCLEOTIDE SEQUENCE [LARGE SCALE GENOMIC DNA]</scope>
    <source>
        <strain evidence="2 3">CECT 5696</strain>
    </source>
</reference>
<sequence>MGKMDEIILVVPREKLFASETLHFHGVEQEESKIAVLAANLADNYSTMRRGDAEENTAFKQPIPYCVIRRGSEIFMYRRLSGGGEARLFDKLSIGAGGHMNDNAELPTFQAVLQDNLSRELEEELEIKAATRTFTTVGFINDDENEVGKVHIGLLVILDIDAEGEVSVRETDQLEGQWVTVAQLREEPIYSKLESWSQIVTKVLG</sequence>
<dbReference type="InterPro" id="IPR000086">
    <property type="entry name" value="NUDIX_hydrolase_dom"/>
</dbReference>
<dbReference type="RefSeq" id="WP_110043222.1">
    <property type="nucleotide sequence ID" value="NZ_CP054612.1"/>
</dbReference>
<proteinExistence type="predicted"/>
<dbReference type="Gene3D" id="3.90.79.10">
    <property type="entry name" value="Nucleoside Triphosphate Pyrophosphohydrolase"/>
    <property type="match status" value="1"/>
</dbReference>
<dbReference type="OrthoDB" id="6398375at2"/>
<name>A0A2V2YXK6_9BACL</name>
<evidence type="ECO:0000313" key="2">
    <source>
        <dbReference type="EMBL" id="PWW06558.1"/>
    </source>
</evidence>
<accession>A0A2V2YXK6</accession>
<keyword evidence="3" id="KW-1185">Reference proteome</keyword>
<comment type="caution">
    <text evidence="2">The sequence shown here is derived from an EMBL/GenBank/DDBJ whole genome shotgun (WGS) entry which is preliminary data.</text>
</comment>